<proteinExistence type="predicted"/>
<keyword evidence="6 14" id="KW-0808">Transferase</keyword>
<keyword evidence="9 11" id="KW-1133">Transmembrane helix</keyword>
<evidence type="ECO:0000259" key="13">
    <source>
        <dbReference type="PROSITE" id="PS51104"/>
    </source>
</evidence>
<dbReference type="SUPFAM" id="SSF52794">
    <property type="entry name" value="PTS system IIB component-like"/>
    <property type="match status" value="2"/>
</dbReference>
<protein>
    <submittedName>
        <fullName evidence="14">PTS fructose transporter subunit IIBC</fullName>
        <ecNumber evidence="14">2.7.1.-</ecNumber>
    </submittedName>
</protein>
<accession>A0AB39VWD0</accession>
<dbReference type="Pfam" id="PF02302">
    <property type="entry name" value="PTS_IIB"/>
    <property type="match status" value="1"/>
</dbReference>
<reference evidence="14" key="1">
    <citation type="submission" date="2024-07" db="EMBL/GenBank/DDBJ databases">
        <authorList>
            <person name="Biller S.J."/>
        </authorList>
    </citation>
    <scope>NUCLEOTIDE SEQUENCE</scope>
    <source>
        <strain evidence="14">WC2420</strain>
    </source>
</reference>
<evidence type="ECO:0000256" key="10">
    <source>
        <dbReference type="ARBA" id="ARBA00023136"/>
    </source>
</evidence>
<evidence type="ECO:0000256" key="6">
    <source>
        <dbReference type="ARBA" id="ARBA00022679"/>
    </source>
</evidence>
<keyword evidence="2" id="KW-0813">Transport</keyword>
<dbReference type="EMBL" id="CP165628">
    <property type="protein sequence ID" value="XDU73929.1"/>
    <property type="molecule type" value="Genomic_DNA"/>
</dbReference>
<dbReference type="GO" id="GO:0009401">
    <property type="term" value="P:phosphoenolpyruvate-dependent sugar phosphotransferase system"/>
    <property type="evidence" value="ECO:0007669"/>
    <property type="project" value="UniProtKB-KW"/>
</dbReference>
<dbReference type="CDD" id="cd05569">
    <property type="entry name" value="PTS_IIB_fructose"/>
    <property type="match status" value="1"/>
</dbReference>
<keyword evidence="7" id="KW-0598">Phosphotransferase system</keyword>
<feature type="transmembrane region" description="Helical" evidence="11">
    <location>
        <begin position="387"/>
        <end position="409"/>
    </location>
</feature>
<dbReference type="GO" id="GO:0005886">
    <property type="term" value="C:plasma membrane"/>
    <property type="evidence" value="ECO:0007669"/>
    <property type="project" value="UniProtKB-SubCell"/>
</dbReference>
<dbReference type="GO" id="GO:0005351">
    <property type="term" value="F:carbohydrate:proton symporter activity"/>
    <property type="evidence" value="ECO:0007669"/>
    <property type="project" value="InterPro"/>
</dbReference>
<evidence type="ECO:0000259" key="12">
    <source>
        <dbReference type="PROSITE" id="PS51099"/>
    </source>
</evidence>
<gene>
    <name evidence="14" type="primary">fruA</name>
    <name evidence="14" type="ORF">AB3G37_07585</name>
</gene>
<feature type="transmembrane region" description="Helical" evidence="11">
    <location>
        <begin position="274"/>
        <end position="297"/>
    </location>
</feature>
<dbReference type="AlphaFoldDB" id="A0AB39VWD0"/>
<evidence type="ECO:0000256" key="2">
    <source>
        <dbReference type="ARBA" id="ARBA00022448"/>
    </source>
</evidence>
<dbReference type="InterPro" id="IPR003352">
    <property type="entry name" value="PTS_EIIC"/>
</dbReference>
<keyword evidence="8 11" id="KW-0812">Transmembrane</keyword>
<evidence type="ECO:0000256" key="8">
    <source>
        <dbReference type="ARBA" id="ARBA00022692"/>
    </source>
</evidence>
<evidence type="ECO:0000256" key="9">
    <source>
        <dbReference type="ARBA" id="ARBA00022989"/>
    </source>
</evidence>
<keyword evidence="4" id="KW-0597">Phosphoprotein</keyword>
<dbReference type="PANTHER" id="PTHR30505:SF32">
    <property type="entry name" value="PTS SYSTEM FRUCTOSE-SPECIFIC EIIB'BC COMPONENT"/>
    <property type="match status" value="1"/>
</dbReference>
<feature type="domain" description="PTS EIIC type-2" evidence="13">
    <location>
        <begin position="232"/>
        <end position="567"/>
    </location>
</feature>
<dbReference type="GO" id="GO:0022877">
    <property type="term" value="F:protein-N(PI)-phosphohistidine-fructose phosphotransferase system transporter activity"/>
    <property type="evidence" value="ECO:0007669"/>
    <property type="project" value="InterPro"/>
</dbReference>
<dbReference type="InterPro" id="IPR003501">
    <property type="entry name" value="PTS_EIIB_2/3"/>
</dbReference>
<dbReference type="PROSITE" id="PS51104">
    <property type="entry name" value="PTS_EIIC_TYPE_2"/>
    <property type="match status" value="1"/>
</dbReference>
<dbReference type="RefSeq" id="WP_369790207.1">
    <property type="nucleotide sequence ID" value="NZ_CP165628.1"/>
</dbReference>
<organism evidence="14">
    <name type="scientific">Rouxiella sp. WC2420</name>
    <dbReference type="NCBI Taxonomy" id="3234145"/>
    <lineage>
        <taxon>Bacteria</taxon>
        <taxon>Pseudomonadati</taxon>
        <taxon>Pseudomonadota</taxon>
        <taxon>Gammaproteobacteria</taxon>
        <taxon>Enterobacterales</taxon>
        <taxon>Yersiniaceae</taxon>
        <taxon>Rouxiella</taxon>
    </lineage>
</organism>
<dbReference type="Pfam" id="PF25554">
    <property type="entry name" value="PTS_EIIB_BC_N"/>
    <property type="match status" value="1"/>
</dbReference>
<feature type="transmembrane region" description="Helical" evidence="11">
    <location>
        <begin position="421"/>
        <end position="449"/>
    </location>
</feature>
<feature type="transmembrane region" description="Helical" evidence="11">
    <location>
        <begin position="355"/>
        <end position="375"/>
    </location>
</feature>
<dbReference type="NCBIfam" id="TIGR01427">
    <property type="entry name" value="PTS_IIC_fructo"/>
    <property type="match status" value="1"/>
</dbReference>
<dbReference type="InterPro" id="IPR003353">
    <property type="entry name" value="PTS_IIB_fruc"/>
</dbReference>
<evidence type="ECO:0000256" key="5">
    <source>
        <dbReference type="ARBA" id="ARBA00022597"/>
    </source>
</evidence>
<evidence type="ECO:0000256" key="4">
    <source>
        <dbReference type="ARBA" id="ARBA00022553"/>
    </source>
</evidence>
<feature type="transmembrane region" description="Helical" evidence="11">
    <location>
        <begin position="495"/>
        <end position="516"/>
    </location>
</feature>
<dbReference type="Pfam" id="PF02378">
    <property type="entry name" value="PTS_EIIC"/>
    <property type="match status" value="1"/>
</dbReference>
<dbReference type="InterPro" id="IPR006327">
    <property type="entry name" value="PTS_IIC_fruc"/>
</dbReference>
<evidence type="ECO:0000256" key="1">
    <source>
        <dbReference type="ARBA" id="ARBA00004429"/>
    </source>
</evidence>
<dbReference type="InterPro" id="IPR013014">
    <property type="entry name" value="PTS_EIIC_2"/>
</dbReference>
<dbReference type="InterPro" id="IPR036095">
    <property type="entry name" value="PTS_EIIB-like_sf"/>
</dbReference>
<keyword evidence="5" id="KW-0762">Sugar transport</keyword>
<evidence type="ECO:0000313" key="14">
    <source>
        <dbReference type="EMBL" id="XDU73929.1"/>
    </source>
</evidence>
<feature type="domain" description="PTS EIIB type-2" evidence="12">
    <location>
        <begin position="112"/>
        <end position="207"/>
    </location>
</feature>
<dbReference type="InterPro" id="IPR013011">
    <property type="entry name" value="PTS_EIIB_2"/>
</dbReference>
<feature type="transmembrane region" description="Helical" evidence="11">
    <location>
        <begin position="536"/>
        <end position="557"/>
    </location>
</feature>
<keyword evidence="10 11" id="KW-0472">Membrane</keyword>
<dbReference type="GO" id="GO:0090563">
    <property type="term" value="F:protein-phosphocysteine-sugar phosphotransferase activity"/>
    <property type="evidence" value="ECO:0007669"/>
    <property type="project" value="TreeGrafter"/>
</dbReference>
<dbReference type="PANTHER" id="PTHR30505">
    <property type="entry name" value="FRUCTOSE-LIKE PERMEASE"/>
    <property type="match status" value="1"/>
</dbReference>
<comment type="subcellular location">
    <subcellularLocation>
        <location evidence="1">Cell inner membrane</location>
        <topology evidence="1">Multi-pass membrane protein</topology>
    </subcellularLocation>
</comment>
<dbReference type="Gene3D" id="3.40.50.2300">
    <property type="match status" value="1"/>
</dbReference>
<dbReference type="EC" id="2.7.1.-" evidence="14"/>
<evidence type="ECO:0000256" key="3">
    <source>
        <dbReference type="ARBA" id="ARBA00022475"/>
    </source>
</evidence>
<feature type="transmembrane region" description="Helical" evidence="11">
    <location>
        <begin position="309"/>
        <end position="334"/>
    </location>
</feature>
<dbReference type="NCBIfam" id="TIGR00829">
    <property type="entry name" value="FRU"/>
    <property type="match status" value="1"/>
</dbReference>
<dbReference type="PROSITE" id="PS51099">
    <property type="entry name" value="PTS_EIIB_TYPE_2"/>
    <property type="match status" value="1"/>
</dbReference>
<dbReference type="NCBIfam" id="NF007984">
    <property type="entry name" value="PRK10712.1"/>
    <property type="match status" value="1"/>
</dbReference>
<keyword evidence="3" id="KW-1003">Cell membrane</keyword>
<feature type="transmembrane region" description="Helical" evidence="11">
    <location>
        <begin position="242"/>
        <end position="262"/>
    </location>
</feature>
<feature type="transmembrane region" description="Helical" evidence="11">
    <location>
        <begin position="469"/>
        <end position="488"/>
    </location>
</feature>
<dbReference type="InterPro" id="IPR050864">
    <property type="entry name" value="Bacterial_PTS_Sugar_Transport"/>
</dbReference>
<evidence type="ECO:0000256" key="7">
    <source>
        <dbReference type="ARBA" id="ARBA00022683"/>
    </source>
</evidence>
<sequence length="572" mass="58427">MKTLLIVDKSIGQASAQIARDMLAAAAVKAGHQVVTRAAEAEIVLAVGDTVPADAELNGKNVYLGSLADAVRAPDAFVQQAAIDAKPYQARAQTVKTTASAAAPVAAGPKRIVAITACPTGVAHTFMAAEAIETEAKKRGWWVKVETRGSVGAGNAITAEEVAAADLVIVAADIEVDLEKFAGKQMYRTSTGLALKKTKQELDKALVEAELFEPKKQGQASSGKKKETGSGPYRHLLTGVSYMLPMVVAGGLCIALSFIFGIKAFEVKGTLAAALMQIGGASAFALMVPVLAGFIAFSIADRPGLTPGLIGGMLAVSTGAGFIGGIIAGFLAGYVAKFISNKLRLPQSMEALKPILIIPLIASLITGLVMIYVVGTPVAKIMLGLTAWLQSLGTANAVLLGAIVGAMMCTDMGGPVNKAAYAFGVALLSSSVYAPMAAIMAAGMVPPLAMGLATLLARHKFEQGEREGGKAALVLGLCFISEGAIPFAARDPMRVIPCCIAGGALTGALSMAFGAKLMAPHGGLFVLLIPGAITPVLLYLVAIIAGTVLTGVSYAILKRSDAAVAAKVVANS</sequence>
<evidence type="ECO:0000256" key="11">
    <source>
        <dbReference type="SAM" id="Phobius"/>
    </source>
</evidence>
<name>A0AB39VWD0_9GAMM</name>
<dbReference type="FunFam" id="3.40.50.2300:FF:000014">
    <property type="entry name" value="PTS system fructose-like transporter subunit IIB"/>
    <property type="match status" value="1"/>
</dbReference>